<proteinExistence type="predicted"/>
<dbReference type="Proteomes" id="UP000652761">
    <property type="component" value="Unassembled WGS sequence"/>
</dbReference>
<organism evidence="2 3">
    <name type="scientific">Colocasia esculenta</name>
    <name type="common">Wild taro</name>
    <name type="synonym">Arum esculentum</name>
    <dbReference type="NCBI Taxonomy" id="4460"/>
    <lineage>
        <taxon>Eukaryota</taxon>
        <taxon>Viridiplantae</taxon>
        <taxon>Streptophyta</taxon>
        <taxon>Embryophyta</taxon>
        <taxon>Tracheophyta</taxon>
        <taxon>Spermatophyta</taxon>
        <taxon>Magnoliopsida</taxon>
        <taxon>Liliopsida</taxon>
        <taxon>Araceae</taxon>
        <taxon>Aroideae</taxon>
        <taxon>Colocasieae</taxon>
        <taxon>Colocasia</taxon>
    </lineage>
</organism>
<evidence type="ECO:0000256" key="1">
    <source>
        <dbReference type="SAM" id="MobiDB-lite"/>
    </source>
</evidence>
<keyword evidence="3" id="KW-1185">Reference proteome</keyword>
<reference evidence="2" key="1">
    <citation type="submission" date="2017-07" db="EMBL/GenBank/DDBJ databases">
        <title>Taro Niue Genome Assembly and Annotation.</title>
        <authorList>
            <person name="Atibalentja N."/>
            <person name="Keating K."/>
            <person name="Fields C.J."/>
        </authorList>
    </citation>
    <scope>NUCLEOTIDE SEQUENCE</scope>
    <source>
        <strain evidence="2">Niue_2</strain>
        <tissue evidence="2">Leaf</tissue>
    </source>
</reference>
<feature type="region of interest" description="Disordered" evidence="1">
    <location>
        <begin position="1"/>
        <end position="34"/>
    </location>
</feature>
<feature type="compositionally biased region" description="Basic and acidic residues" evidence="1">
    <location>
        <begin position="1"/>
        <end position="13"/>
    </location>
</feature>
<evidence type="ECO:0000313" key="3">
    <source>
        <dbReference type="Proteomes" id="UP000652761"/>
    </source>
</evidence>
<comment type="caution">
    <text evidence="2">The sequence shown here is derived from an EMBL/GenBank/DDBJ whole genome shotgun (WGS) entry which is preliminary data.</text>
</comment>
<name>A0A843UWV6_COLES</name>
<evidence type="ECO:0000313" key="2">
    <source>
        <dbReference type="EMBL" id="MQL88078.1"/>
    </source>
</evidence>
<sequence length="34" mass="3395">MVARLRGEGEQEASRPSSSGEPQLSGVGSAPPAV</sequence>
<gene>
    <name evidence="2" type="ORF">Taro_020634</name>
</gene>
<dbReference type="EMBL" id="NMUH01001028">
    <property type="protein sequence ID" value="MQL88078.1"/>
    <property type="molecule type" value="Genomic_DNA"/>
</dbReference>
<dbReference type="AlphaFoldDB" id="A0A843UWV6"/>
<accession>A0A843UWV6</accession>
<protein>
    <submittedName>
        <fullName evidence="2">Uncharacterized protein</fullName>
    </submittedName>
</protein>